<evidence type="ECO:0000313" key="1">
    <source>
        <dbReference type="EMBL" id="KAJ2989629.1"/>
    </source>
</evidence>
<accession>A0ACC1PBB2</accession>
<dbReference type="Proteomes" id="UP001144978">
    <property type="component" value="Unassembled WGS sequence"/>
</dbReference>
<sequence>MPGMSESSYASLLFSSGKCRVCGSNVNLPYYSFALRVHLCDRSTRCIDTWGTLENEYLYLVSQEEEIIYPDIIQWIPRFERKTNSHPDKIYVRMDMWKKAVDEWRKAHALGPEAVSALVQAKQDEADALPGQMETGAILSQFYQKLVAWRDNYVIAMVVSTASMQAAATSHSTQIGCTKWEIMQSRTYSMVYNSKIRCNERWTEREFATIQDTVAAEVTAMKERKVQREKEHVMQTRRAIVEKEYARLMASLEQGDILPSLPEFRRLPVVKTVETS</sequence>
<organism evidence="1 2">
    <name type="scientific">Trametes sanguinea</name>
    <dbReference type="NCBI Taxonomy" id="158606"/>
    <lineage>
        <taxon>Eukaryota</taxon>
        <taxon>Fungi</taxon>
        <taxon>Dikarya</taxon>
        <taxon>Basidiomycota</taxon>
        <taxon>Agaricomycotina</taxon>
        <taxon>Agaricomycetes</taxon>
        <taxon>Polyporales</taxon>
        <taxon>Polyporaceae</taxon>
        <taxon>Trametes</taxon>
    </lineage>
</organism>
<keyword evidence="2" id="KW-1185">Reference proteome</keyword>
<name>A0ACC1PBB2_9APHY</name>
<dbReference type="EMBL" id="JANSHE010002762">
    <property type="protein sequence ID" value="KAJ2989629.1"/>
    <property type="molecule type" value="Genomic_DNA"/>
</dbReference>
<reference evidence="1" key="1">
    <citation type="submission" date="2022-08" db="EMBL/GenBank/DDBJ databases">
        <title>Genome Sequence of Pycnoporus sanguineus.</title>
        <authorList>
            <person name="Buettner E."/>
        </authorList>
    </citation>
    <scope>NUCLEOTIDE SEQUENCE</scope>
    <source>
        <strain evidence="1">CG-C14</strain>
    </source>
</reference>
<gene>
    <name evidence="1" type="ORF">NUW54_g8723</name>
</gene>
<protein>
    <submittedName>
        <fullName evidence="1">Uncharacterized protein</fullName>
    </submittedName>
</protein>
<comment type="caution">
    <text evidence="1">The sequence shown here is derived from an EMBL/GenBank/DDBJ whole genome shotgun (WGS) entry which is preliminary data.</text>
</comment>
<evidence type="ECO:0000313" key="2">
    <source>
        <dbReference type="Proteomes" id="UP001144978"/>
    </source>
</evidence>
<proteinExistence type="predicted"/>